<organism evidence="2 3">
    <name type="scientific">Nocardioides bruguierae</name>
    <dbReference type="NCBI Taxonomy" id="2945102"/>
    <lineage>
        <taxon>Bacteria</taxon>
        <taxon>Bacillati</taxon>
        <taxon>Actinomycetota</taxon>
        <taxon>Actinomycetes</taxon>
        <taxon>Propionibacteriales</taxon>
        <taxon>Nocardioidaceae</taxon>
        <taxon>Nocardioides</taxon>
    </lineage>
</organism>
<accession>A0A9X2IF43</accession>
<protein>
    <submittedName>
        <fullName evidence="2">Uncharacterized protein</fullName>
    </submittedName>
</protein>
<evidence type="ECO:0000256" key="1">
    <source>
        <dbReference type="SAM" id="MobiDB-lite"/>
    </source>
</evidence>
<dbReference type="Proteomes" id="UP001139485">
    <property type="component" value="Unassembled WGS sequence"/>
</dbReference>
<dbReference type="EMBL" id="JAMOIL010000013">
    <property type="protein sequence ID" value="MCM0620947.1"/>
    <property type="molecule type" value="Genomic_DNA"/>
</dbReference>
<dbReference type="RefSeq" id="WP_250827464.1">
    <property type="nucleotide sequence ID" value="NZ_JAMOIL010000013.1"/>
</dbReference>
<keyword evidence="3" id="KW-1185">Reference proteome</keyword>
<name>A0A9X2IF43_9ACTN</name>
<evidence type="ECO:0000313" key="3">
    <source>
        <dbReference type="Proteomes" id="UP001139485"/>
    </source>
</evidence>
<evidence type="ECO:0000313" key="2">
    <source>
        <dbReference type="EMBL" id="MCM0620947.1"/>
    </source>
</evidence>
<proteinExistence type="predicted"/>
<feature type="region of interest" description="Disordered" evidence="1">
    <location>
        <begin position="81"/>
        <end position="100"/>
    </location>
</feature>
<reference evidence="2" key="1">
    <citation type="submission" date="2022-05" db="EMBL/GenBank/DDBJ databases">
        <authorList>
            <person name="Tuo L."/>
        </authorList>
    </citation>
    <scope>NUCLEOTIDE SEQUENCE</scope>
    <source>
        <strain evidence="2">BSK12Z-4</strain>
    </source>
</reference>
<gene>
    <name evidence="2" type="ORF">M8330_11660</name>
</gene>
<dbReference type="AlphaFoldDB" id="A0A9X2IF43"/>
<comment type="caution">
    <text evidence="2">The sequence shown here is derived from an EMBL/GenBank/DDBJ whole genome shotgun (WGS) entry which is preliminary data.</text>
</comment>
<sequence length="246" mass="26693">MTALPAHPTADDLRALCRSSPWRWTTLHLVHREVGGKERPGGDTEAWVVRPGWTRWVRGDASGVETGVPYSRVTMSIGAGAPAIEPGPGLSPQEVEPERRDDGLVLTRPGRVGPRWVDYDDPLVGSFRWVAMLDPVELAAGVEMSDVRVEQRDGRPTWAATLRPHDGYLPRCGGDCCELLPSVAGLFSEGEENVPHDWQERAYPEAFDVAVDVATGVAVRVRELGGVTPGAGFENDLLAVDAAVER</sequence>